<evidence type="ECO:0000313" key="4">
    <source>
        <dbReference type="Proteomes" id="UP000017861"/>
    </source>
</evidence>
<protein>
    <recommendedName>
        <fullName evidence="5">90 kDa surface protein</fullName>
    </recommendedName>
</protein>
<evidence type="ECO:0000256" key="2">
    <source>
        <dbReference type="SAM" id="SignalP"/>
    </source>
</evidence>
<dbReference type="OrthoDB" id="10486022at2759"/>
<reference evidence="3 4" key="1">
    <citation type="journal article" date="2014" name="Genome Announc.">
        <title>Trypanosoma cruzi Clone Dm28c Draft Genome Sequence.</title>
        <authorList>
            <person name="Grisard E.C."/>
            <person name="Teixeira S.M."/>
            <person name="de Almeida L.G."/>
            <person name="Stoco P.H."/>
            <person name="Gerber A.L."/>
            <person name="Talavera-Lopez C."/>
            <person name="Lima O.C."/>
            <person name="Andersson B."/>
            <person name="de Vasconcelos A.T."/>
        </authorList>
    </citation>
    <scope>NUCLEOTIDE SEQUENCE [LARGE SCALE GENOMIC DNA]</scope>
    <source>
        <strain evidence="3 4">Dm28c</strain>
    </source>
</reference>
<evidence type="ECO:0000256" key="1">
    <source>
        <dbReference type="SAM" id="MobiDB-lite"/>
    </source>
</evidence>
<feature type="compositionally biased region" description="Low complexity" evidence="1">
    <location>
        <begin position="177"/>
        <end position="187"/>
    </location>
</feature>
<organism evidence="3 4">
    <name type="scientific">Trypanosoma cruzi Dm28c</name>
    <dbReference type="NCBI Taxonomy" id="1416333"/>
    <lineage>
        <taxon>Eukaryota</taxon>
        <taxon>Discoba</taxon>
        <taxon>Euglenozoa</taxon>
        <taxon>Kinetoplastea</taxon>
        <taxon>Metakinetoplastina</taxon>
        <taxon>Trypanosomatida</taxon>
        <taxon>Trypanosomatidae</taxon>
        <taxon>Trypanosoma</taxon>
        <taxon>Schizotrypanum</taxon>
    </lineage>
</organism>
<dbReference type="EMBL" id="AYLP01000311">
    <property type="protein sequence ID" value="ESS61280.1"/>
    <property type="molecule type" value="Genomic_DNA"/>
</dbReference>
<accession>V5AKT0</accession>
<proteinExistence type="predicted"/>
<dbReference type="AlphaFoldDB" id="V5AKT0"/>
<feature type="signal peptide" evidence="2">
    <location>
        <begin position="1"/>
        <end position="23"/>
    </location>
</feature>
<sequence>MMRRVFCVVLALTLLCCCLCVFAAEEEVEEEEVPVDAVCAGDGENVGRWQLPGRRLWYNCTAEASGLGKMICGMGAGNCAPEDVKRRVERGAEDGVFEIKVHTPTPGQVKSWWESNVEPKPATAESGPAKPAEEITPVAREEEAPRDTTTISSESSPAGVGGSARALSLPSTTPRDAGANSAAGAAGKTDPSFPATLQESDPAPSGDIQDAAHSTSAASESPPDPEPTESGEHSSHDPPAGRQEEAAAAPPTQLSQTGEDGGAAEGAEGDTANTTDAATSEGNATAAGMPVSLSSAPTTKALENSAGNDACFHNPRLHTRLLLVLAALTYGTLG</sequence>
<dbReference type="Proteomes" id="UP000017861">
    <property type="component" value="Unassembled WGS sequence"/>
</dbReference>
<evidence type="ECO:0000313" key="3">
    <source>
        <dbReference type="EMBL" id="ESS61280.1"/>
    </source>
</evidence>
<feature type="region of interest" description="Disordered" evidence="1">
    <location>
        <begin position="107"/>
        <end position="292"/>
    </location>
</feature>
<keyword evidence="2" id="KW-0732">Signal</keyword>
<feature type="compositionally biased region" description="Low complexity" evidence="1">
    <location>
        <begin position="265"/>
        <end position="275"/>
    </location>
</feature>
<feature type="chain" id="PRO_5004730205" description="90 kDa surface protein" evidence="2">
    <location>
        <begin position="24"/>
        <end position="334"/>
    </location>
</feature>
<comment type="caution">
    <text evidence="3">The sequence shown here is derived from an EMBL/GenBank/DDBJ whole genome shotgun (WGS) entry which is preliminary data.</text>
</comment>
<evidence type="ECO:0008006" key="5">
    <source>
        <dbReference type="Google" id="ProtNLM"/>
    </source>
</evidence>
<dbReference type="VEuPathDB" id="TriTrypDB:TCDM_11137"/>
<feature type="compositionally biased region" description="Polar residues" evidence="1">
    <location>
        <begin position="147"/>
        <end position="156"/>
    </location>
</feature>
<gene>
    <name evidence="3" type="ORF">TCDM_11137</name>
</gene>
<name>V5AKT0_TRYCR</name>